<feature type="domain" description="SHSP" evidence="5">
    <location>
        <begin position="47"/>
        <end position="157"/>
    </location>
</feature>
<name>A0ABP5F0T6_9ACTN</name>
<sequence>MNDSSSRRAGGGERSGPSWGLPWAPPAELDELFDRLARWAGRSPGGGSRGPRWTPVVEEDENADAWWVRLELPGIPRDRIQVEIEGHQLCVRGDLEDAGAGRTGHLAHRAGSFLYRTSLPADADRDNVHADLADGILTLTVPRVGPGQRRTVTISGRSGTPATPSAAPYAASGTPATPPGVSGTPGSSGNSGVPGSSAIPSGTSATPSGTSATPSGDRQSVIVAGDAGNQDSDTARPDRPGDRP</sequence>
<feature type="region of interest" description="Disordered" evidence="4">
    <location>
        <begin position="1"/>
        <end position="23"/>
    </location>
</feature>
<keyword evidence="1" id="KW-0346">Stress response</keyword>
<dbReference type="RefSeq" id="WP_344663512.1">
    <property type="nucleotide sequence ID" value="NZ_BAAAQN010000001.1"/>
</dbReference>
<feature type="region of interest" description="Disordered" evidence="4">
    <location>
        <begin position="147"/>
        <end position="244"/>
    </location>
</feature>
<dbReference type="Proteomes" id="UP001500751">
    <property type="component" value="Unassembled WGS sequence"/>
</dbReference>
<evidence type="ECO:0000256" key="4">
    <source>
        <dbReference type="SAM" id="MobiDB-lite"/>
    </source>
</evidence>
<accession>A0ABP5F0T6</accession>
<evidence type="ECO:0000313" key="6">
    <source>
        <dbReference type="EMBL" id="GAA2011393.1"/>
    </source>
</evidence>
<keyword evidence="7" id="KW-1185">Reference proteome</keyword>
<feature type="compositionally biased region" description="Basic and acidic residues" evidence="4">
    <location>
        <begin position="233"/>
        <end position="244"/>
    </location>
</feature>
<dbReference type="EMBL" id="BAAAQN010000001">
    <property type="protein sequence ID" value="GAA2011393.1"/>
    <property type="molecule type" value="Genomic_DNA"/>
</dbReference>
<dbReference type="PANTHER" id="PTHR46733:SF4">
    <property type="entry name" value="HEAT SHOCK PROTEIN 21, CHLOROPLASTIC"/>
    <property type="match status" value="1"/>
</dbReference>
<evidence type="ECO:0000256" key="2">
    <source>
        <dbReference type="PROSITE-ProRule" id="PRU00285"/>
    </source>
</evidence>
<evidence type="ECO:0000313" key="7">
    <source>
        <dbReference type="Proteomes" id="UP001500751"/>
    </source>
</evidence>
<gene>
    <name evidence="6" type="ORF">GCM10009839_01850</name>
</gene>
<reference evidence="7" key="1">
    <citation type="journal article" date="2019" name="Int. J. Syst. Evol. Microbiol.">
        <title>The Global Catalogue of Microorganisms (GCM) 10K type strain sequencing project: providing services to taxonomists for standard genome sequencing and annotation.</title>
        <authorList>
            <consortium name="The Broad Institute Genomics Platform"/>
            <consortium name="The Broad Institute Genome Sequencing Center for Infectious Disease"/>
            <person name="Wu L."/>
            <person name="Ma J."/>
        </authorList>
    </citation>
    <scope>NUCLEOTIDE SEQUENCE [LARGE SCALE GENOMIC DNA]</scope>
    <source>
        <strain evidence="7">JCM 16014</strain>
    </source>
</reference>
<dbReference type="InterPro" id="IPR044587">
    <property type="entry name" value="HSP21-like"/>
</dbReference>
<dbReference type="PROSITE" id="PS01031">
    <property type="entry name" value="SHSP"/>
    <property type="match status" value="1"/>
</dbReference>
<dbReference type="InterPro" id="IPR002068">
    <property type="entry name" value="A-crystallin/Hsp20_dom"/>
</dbReference>
<dbReference type="InterPro" id="IPR008978">
    <property type="entry name" value="HSP20-like_chaperone"/>
</dbReference>
<dbReference type="PANTHER" id="PTHR46733">
    <property type="entry name" value="26.5 KDA HEAT SHOCK PROTEIN, MITOCHONDRIAL"/>
    <property type="match status" value="1"/>
</dbReference>
<dbReference type="SUPFAM" id="SSF49764">
    <property type="entry name" value="HSP20-like chaperones"/>
    <property type="match status" value="1"/>
</dbReference>
<comment type="caution">
    <text evidence="6">The sequence shown here is derived from an EMBL/GenBank/DDBJ whole genome shotgun (WGS) entry which is preliminary data.</text>
</comment>
<evidence type="ECO:0000256" key="1">
    <source>
        <dbReference type="ARBA" id="ARBA00023016"/>
    </source>
</evidence>
<protein>
    <recommendedName>
        <fullName evidence="5">SHSP domain-containing protein</fullName>
    </recommendedName>
</protein>
<comment type="similarity">
    <text evidence="2 3">Belongs to the small heat shock protein (HSP20) family.</text>
</comment>
<evidence type="ECO:0000259" key="5">
    <source>
        <dbReference type="PROSITE" id="PS01031"/>
    </source>
</evidence>
<organism evidence="6 7">
    <name type="scientific">Catenulispora yoronensis</name>
    <dbReference type="NCBI Taxonomy" id="450799"/>
    <lineage>
        <taxon>Bacteria</taxon>
        <taxon>Bacillati</taxon>
        <taxon>Actinomycetota</taxon>
        <taxon>Actinomycetes</taxon>
        <taxon>Catenulisporales</taxon>
        <taxon>Catenulisporaceae</taxon>
        <taxon>Catenulispora</taxon>
    </lineage>
</organism>
<feature type="compositionally biased region" description="Low complexity" evidence="4">
    <location>
        <begin position="158"/>
        <end position="216"/>
    </location>
</feature>
<evidence type="ECO:0000256" key="3">
    <source>
        <dbReference type="RuleBase" id="RU003616"/>
    </source>
</evidence>
<proteinExistence type="inferred from homology"/>
<dbReference type="Pfam" id="PF00011">
    <property type="entry name" value="HSP20"/>
    <property type="match status" value="1"/>
</dbReference>
<dbReference type="Gene3D" id="2.60.40.790">
    <property type="match status" value="1"/>
</dbReference>
<dbReference type="CDD" id="cd06464">
    <property type="entry name" value="ACD_sHsps-like"/>
    <property type="match status" value="1"/>
</dbReference>